<evidence type="ECO:0000313" key="2">
    <source>
        <dbReference type="EMBL" id="SHE41255.1"/>
    </source>
</evidence>
<feature type="region of interest" description="Disordered" evidence="1">
    <location>
        <begin position="162"/>
        <end position="185"/>
    </location>
</feature>
<accession>A0A1M4TA04</accession>
<organism evidence="2 3">
    <name type="scientific">Psychroflexus salarius</name>
    <dbReference type="NCBI Taxonomy" id="1155689"/>
    <lineage>
        <taxon>Bacteria</taxon>
        <taxon>Pseudomonadati</taxon>
        <taxon>Bacteroidota</taxon>
        <taxon>Flavobacteriia</taxon>
        <taxon>Flavobacteriales</taxon>
        <taxon>Flavobacteriaceae</taxon>
        <taxon>Psychroflexus</taxon>
    </lineage>
</organism>
<dbReference type="OrthoDB" id="1430012at2"/>
<sequence length="185" mass="21733">MKILLLAVCVFTTSLGFTQEWFDGKCQLNTAISEEQYKSEKIRNLLTIIIAQDNTLIINDEPYKQLSEIKFKELILNFIDNPKQKNRLAESPKKAIIAMRAFGNKDRYKLLENYIREVYLYVWNVTAKKEFNKAFAELNCNKRERIFSKFYPYNLYKITEGKQNKNRFPSNTPGPPPFPSDVKDN</sequence>
<reference evidence="2 3" key="1">
    <citation type="submission" date="2016-11" db="EMBL/GenBank/DDBJ databases">
        <authorList>
            <person name="Jaros S."/>
            <person name="Januszkiewicz K."/>
            <person name="Wedrychowicz H."/>
        </authorList>
    </citation>
    <scope>NUCLEOTIDE SEQUENCE [LARGE SCALE GENOMIC DNA]</scope>
    <source>
        <strain evidence="2 3">DSM 25661</strain>
    </source>
</reference>
<evidence type="ECO:0000256" key="1">
    <source>
        <dbReference type="SAM" id="MobiDB-lite"/>
    </source>
</evidence>
<dbReference type="STRING" id="1155689.SAMN05444278_101562"/>
<dbReference type="RefSeq" id="WP_073191705.1">
    <property type="nucleotide sequence ID" value="NZ_FQTW01000001.1"/>
</dbReference>
<dbReference type="Proteomes" id="UP000184462">
    <property type="component" value="Unassembled WGS sequence"/>
</dbReference>
<gene>
    <name evidence="2" type="ORF">SAMN05444278_101562</name>
</gene>
<dbReference type="AlphaFoldDB" id="A0A1M4TA04"/>
<keyword evidence="3" id="KW-1185">Reference proteome</keyword>
<name>A0A1M4TA04_9FLAO</name>
<protein>
    <submittedName>
        <fullName evidence="2">Uncharacterized protein</fullName>
    </submittedName>
</protein>
<evidence type="ECO:0000313" key="3">
    <source>
        <dbReference type="Proteomes" id="UP000184462"/>
    </source>
</evidence>
<proteinExistence type="predicted"/>
<dbReference type="EMBL" id="FQTW01000001">
    <property type="protein sequence ID" value="SHE41255.1"/>
    <property type="molecule type" value="Genomic_DNA"/>
</dbReference>